<organism evidence="1 2">
    <name type="scientific">Dictyobacter kobayashii</name>
    <dbReference type="NCBI Taxonomy" id="2014872"/>
    <lineage>
        <taxon>Bacteria</taxon>
        <taxon>Bacillati</taxon>
        <taxon>Chloroflexota</taxon>
        <taxon>Ktedonobacteria</taxon>
        <taxon>Ktedonobacterales</taxon>
        <taxon>Dictyobacteraceae</taxon>
        <taxon>Dictyobacter</taxon>
    </lineage>
</organism>
<dbReference type="OrthoDB" id="3652041at2"/>
<dbReference type="EMBL" id="BIFS01000002">
    <property type="protein sequence ID" value="GCE22923.1"/>
    <property type="molecule type" value="Genomic_DNA"/>
</dbReference>
<dbReference type="Proteomes" id="UP000287188">
    <property type="component" value="Unassembled WGS sequence"/>
</dbReference>
<dbReference type="InterPro" id="IPR017853">
    <property type="entry name" value="GH"/>
</dbReference>
<keyword evidence="2" id="KW-1185">Reference proteome</keyword>
<dbReference type="SUPFAM" id="SSF51445">
    <property type="entry name" value="(Trans)glycosidases"/>
    <property type="match status" value="1"/>
</dbReference>
<protein>
    <submittedName>
        <fullName evidence="1">Uncharacterized protein</fullName>
    </submittedName>
</protein>
<gene>
    <name evidence="1" type="ORF">KDK_67230</name>
</gene>
<comment type="caution">
    <text evidence="1">The sequence shown here is derived from an EMBL/GenBank/DDBJ whole genome shotgun (WGS) entry which is preliminary data.</text>
</comment>
<dbReference type="Gene3D" id="3.20.20.80">
    <property type="entry name" value="Glycosidases"/>
    <property type="match status" value="1"/>
</dbReference>
<evidence type="ECO:0000313" key="1">
    <source>
        <dbReference type="EMBL" id="GCE22923.1"/>
    </source>
</evidence>
<proteinExistence type="predicted"/>
<evidence type="ECO:0000313" key="2">
    <source>
        <dbReference type="Proteomes" id="UP000287188"/>
    </source>
</evidence>
<dbReference type="AlphaFoldDB" id="A0A402AV89"/>
<accession>A0A402AV89</accession>
<name>A0A402AV89_9CHLR</name>
<sequence length="566" mass="64206">MQDLSYHSGDPIFSFGDLDFSIQLYTFENVYALDPQHCRLQEEDRQLILTCSRLTWAGGQECAAGEVRACIHREEIATDAGTNRVQYRVSLTASHHKLLRSIKLIVKGLARGTLLTMRERDETSIPEDGIVLHYPEGWRNISTPLAILKSSTHTEDTYHYFRSLDQRVRPKKFVFLPSGEQVDVELIYENLASEPAYTLTVPTWEIGSGVMLPELFQEQAAYVEQAYHLVPWEQRSDVPAWARDIALVATVHCQHWSGYVFNNYAQVLQRLQWMAQYIDPRHILLYLPGWEGRYYWQYGDYHADERMGGEEGLRKLIAGAHALGARIMLMFGINFANVATENFEQWGAPAAMLTAGGYPASGSVDWDGSRHYDHGWGRILNPGAPTWQNRLSSQINTLIDNYAFDGVFLDISAMWANDPRYSSYDGIRELVRKIQQGHPDILVAGEGWYDAMGAITPFMQAGHTDGVHHWHDQPDAAFFNRYNRQFAHLCLGDPGRGSTGVHELGYNPIQRTPVREGLIPTISVVEDTFAVAPEQVRAILEDANEYARRYLPTLPHSLEASPANKY</sequence>
<reference evidence="2" key="1">
    <citation type="submission" date="2018-12" db="EMBL/GenBank/DDBJ databases">
        <title>Tengunoibacter tsumagoiensis gen. nov., sp. nov., Dictyobacter kobayashii sp. nov., D. alpinus sp. nov., and D. joshuensis sp. nov. and description of Dictyobacteraceae fam. nov. within the order Ktedonobacterales isolated from Tengu-no-mugimeshi.</title>
        <authorList>
            <person name="Wang C.M."/>
            <person name="Zheng Y."/>
            <person name="Sakai Y."/>
            <person name="Toyoda A."/>
            <person name="Minakuchi Y."/>
            <person name="Abe K."/>
            <person name="Yokota A."/>
            <person name="Yabe S."/>
        </authorList>
    </citation>
    <scope>NUCLEOTIDE SEQUENCE [LARGE SCALE GENOMIC DNA]</scope>
    <source>
        <strain evidence="2">Uno11</strain>
    </source>
</reference>
<dbReference type="RefSeq" id="WP_126556415.1">
    <property type="nucleotide sequence ID" value="NZ_BIFS01000002.1"/>
</dbReference>